<dbReference type="Gene3D" id="3.40.50.10330">
    <property type="entry name" value="Probable inorganic polyphosphate/atp-NAD kinase, domain 1"/>
    <property type="match status" value="1"/>
</dbReference>
<dbReference type="GO" id="GO:0016301">
    <property type="term" value="F:kinase activity"/>
    <property type="evidence" value="ECO:0007669"/>
    <property type="project" value="UniProtKB-KW"/>
</dbReference>
<sequence length="305" mass="32298">MVPERIDLKAAKIGAVVNRSSGSADMAAGATMLAILDEAGIKPAAMEAVHGSEVDAALTKLAASDLDVLIVLGGDGTIRTAAEKCSKSGMGFIALPGGTMNMLPRALYGEQSWPDALRETVAAPAIAHIGAGEVEGHRFFCAGIFGPPAHWAEAREALRESRVSEAFRRAINAWRRSFSGRIRYSFSLGKLHKATAVSVICPLISKVMPSDAPALEAAALTTRDLGEAFSLALSGLFADWRLAAQVRAVATRELLLTARRPIPALLDGERVTLPRTTEVRFVPNAFKALVPQTSPVLAARHEEAV</sequence>
<evidence type="ECO:0000313" key="3">
    <source>
        <dbReference type="Proteomes" id="UP000570514"/>
    </source>
</evidence>
<feature type="domain" description="DAGKc" evidence="1">
    <location>
        <begin position="15"/>
        <end position="119"/>
    </location>
</feature>
<accession>A0A846MUS4</accession>
<gene>
    <name evidence="2" type="ORF">FHS83_000586</name>
</gene>
<comment type="caution">
    <text evidence="2">The sequence shown here is derived from an EMBL/GenBank/DDBJ whole genome shotgun (WGS) entry which is preliminary data.</text>
</comment>
<evidence type="ECO:0000313" key="2">
    <source>
        <dbReference type="EMBL" id="NIK87268.1"/>
    </source>
</evidence>
<keyword evidence="2" id="KW-0418">Kinase</keyword>
<proteinExistence type="predicted"/>
<dbReference type="InterPro" id="IPR017438">
    <property type="entry name" value="ATP-NAD_kinase_N"/>
</dbReference>
<evidence type="ECO:0000259" key="1">
    <source>
        <dbReference type="Pfam" id="PF00781"/>
    </source>
</evidence>
<name>A0A846MUS4_9PROT</name>
<dbReference type="InterPro" id="IPR016064">
    <property type="entry name" value="NAD/diacylglycerol_kinase_sf"/>
</dbReference>
<organism evidence="2 3">
    <name type="scientific">Rhizomicrobium palustre</name>
    <dbReference type="NCBI Taxonomy" id="189966"/>
    <lineage>
        <taxon>Bacteria</taxon>
        <taxon>Pseudomonadati</taxon>
        <taxon>Pseudomonadota</taxon>
        <taxon>Alphaproteobacteria</taxon>
        <taxon>Micropepsales</taxon>
        <taxon>Micropepsaceae</taxon>
        <taxon>Rhizomicrobium</taxon>
    </lineage>
</organism>
<dbReference type="InterPro" id="IPR001206">
    <property type="entry name" value="Diacylglycerol_kinase_cat_dom"/>
</dbReference>
<protein>
    <submittedName>
        <fullName evidence="2">Diacylglycerol kinase family enzyme</fullName>
    </submittedName>
</protein>
<keyword evidence="2" id="KW-0808">Transferase</keyword>
<reference evidence="2 3" key="1">
    <citation type="submission" date="2020-03" db="EMBL/GenBank/DDBJ databases">
        <title>Genomic Encyclopedia of Type Strains, Phase IV (KMG-IV): sequencing the most valuable type-strain genomes for metagenomic binning, comparative biology and taxonomic classification.</title>
        <authorList>
            <person name="Goeker M."/>
        </authorList>
    </citation>
    <scope>NUCLEOTIDE SEQUENCE [LARGE SCALE GENOMIC DNA]</scope>
    <source>
        <strain evidence="2 3">DSM 19867</strain>
    </source>
</reference>
<keyword evidence="3" id="KW-1185">Reference proteome</keyword>
<dbReference type="AlphaFoldDB" id="A0A846MUS4"/>
<dbReference type="Proteomes" id="UP000570514">
    <property type="component" value="Unassembled WGS sequence"/>
</dbReference>
<dbReference type="SUPFAM" id="SSF111331">
    <property type="entry name" value="NAD kinase/diacylglycerol kinase-like"/>
    <property type="match status" value="1"/>
</dbReference>
<dbReference type="Pfam" id="PF00781">
    <property type="entry name" value="DAGK_cat"/>
    <property type="match status" value="1"/>
</dbReference>
<dbReference type="RefSeq" id="WP_167080711.1">
    <property type="nucleotide sequence ID" value="NZ_BAAADC010000001.1"/>
</dbReference>
<dbReference type="EMBL" id="JAASRM010000001">
    <property type="protein sequence ID" value="NIK87268.1"/>
    <property type="molecule type" value="Genomic_DNA"/>
</dbReference>